<dbReference type="eggNOG" id="ENOG50317PG">
    <property type="taxonomic scope" value="Bacteria"/>
</dbReference>
<comment type="caution">
    <text evidence="2">The sequence shown here is derived from an EMBL/GenBank/DDBJ whole genome shotgun (WGS) entry which is preliminary data.</text>
</comment>
<proteinExistence type="predicted"/>
<dbReference type="EMBL" id="ACNN01000020">
    <property type="protein sequence ID" value="EEN82751.1"/>
    <property type="molecule type" value="Genomic_DNA"/>
</dbReference>
<dbReference type="RefSeq" id="WP_004333662.1">
    <property type="nucleotide sequence ID" value="NZ_ACNN01000020.1"/>
</dbReference>
<dbReference type="STRING" id="553175.POREN0001_0259"/>
<gene>
    <name evidence="2" type="ORF">POREN0001_0259</name>
</gene>
<organism evidence="2 3">
    <name type="scientific">Porphyromonas endodontalis (strain ATCC 35406 / DSM 24491 / JCM 8526 / CCUG 16442 / BCRC 14492 / NCTC 13058 / HG 370)</name>
    <name type="common">Bacteroides endodontalis</name>
    <dbReference type="NCBI Taxonomy" id="553175"/>
    <lineage>
        <taxon>Bacteria</taxon>
        <taxon>Pseudomonadati</taxon>
        <taxon>Bacteroidota</taxon>
        <taxon>Bacteroidia</taxon>
        <taxon>Bacteroidales</taxon>
        <taxon>Porphyromonadaceae</taxon>
        <taxon>Porphyromonas</taxon>
    </lineage>
</organism>
<sequence length="306" mass="34324">MKTKTLLFVLLFVSFTCLSCGKKNSSQEEKDTNETTKSDTIKLTFPSVDGDIPYEVFLEDGRVSLHLPIALRQELSLGSSLYLPEDVANPVGKDLFEVTRLAGSCVNIFVGDIGQDVNPMLCMLLSDGRVQLLNIFQAVLYKDFNASAPIKQLQNIKSFESKVVDNTYVTIFAKDASGKEFEILPFMVKHELRYPILNEVGNPPLVIVLSSDYKIQILMDRYEGTWGQVYQGTFEGPDWLDEGQKGNYTFDLFYLEREDGQGAKAFDIKETGNFTLTRREGIGNPVELTSSKIAEICDVDATQIYK</sequence>
<name>C3JAM2_POREA</name>
<keyword evidence="3" id="KW-1185">Reference proteome</keyword>
<evidence type="ECO:0000313" key="2">
    <source>
        <dbReference type="EMBL" id="EEN82751.1"/>
    </source>
</evidence>
<dbReference type="GeneID" id="93365258"/>
<protein>
    <recommendedName>
        <fullName evidence="4">Lipoprotein</fullName>
    </recommendedName>
</protein>
<evidence type="ECO:0000313" key="3">
    <source>
        <dbReference type="Proteomes" id="UP000004295"/>
    </source>
</evidence>
<feature type="signal peptide" evidence="1">
    <location>
        <begin position="1"/>
        <end position="19"/>
    </location>
</feature>
<feature type="chain" id="PRO_5002926285" description="Lipoprotein" evidence="1">
    <location>
        <begin position="20"/>
        <end position="306"/>
    </location>
</feature>
<keyword evidence="1" id="KW-0732">Signal</keyword>
<evidence type="ECO:0008006" key="4">
    <source>
        <dbReference type="Google" id="ProtNLM"/>
    </source>
</evidence>
<accession>C3JAM2</accession>
<evidence type="ECO:0000256" key="1">
    <source>
        <dbReference type="SAM" id="SignalP"/>
    </source>
</evidence>
<reference evidence="2 3" key="1">
    <citation type="submission" date="2009-04" db="EMBL/GenBank/DDBJ databases">
        <authorList>
            <person name="Sebastian Y."/>
            <person name="Madupu R."/>
            <person name="Durkin A.S."/>
            <person name="Torralba M."/>
            <person name="Methe B."/>
            <person name="Sutton G.G."/>
            <person name="Strausberg R.L."/>
            <person name="Nelson K.E."/>
        </authorList>
    </citation>
    <scope>NUCLEOTIDE SEQUENCE [LARGE SCALE GENOMIC DNA]</scope>
    <source>
        <strain evidence="3">ATCC 35406 / BCRC 14492 / JCM 8526 / NCTC 13058 / HG 370</strain>
    </source>
</reference>
<dbReference type="Proteomes" id="UP000004295">
    <property type="component" value="Unassembled WGS sequence"/>
</dbReference>
<dbReference type="AlphaFoldDB" id="C3JAM2"/>